<evidence type="ECO:0000313" key="3">
    <source>
        <dbReference type="Proteomes" id="UP000030669"/>
    </source>
</evidence>
<sequence length="200" mass="22528">MSLVPPTFEPSEAPPVVPLLVAQTDMFYHLDRRPRLLAEEDIFHVSLSGGPVRSTRHTQRAAAPYSQSRRVTFRTSDRPADGGGKLAKPSGEVARLNRDGYNLVNILKQHGWTDPLIHSVKELVHGKVREFLDQSKSISKQDKAKLELVKEKVKDVYPWLGDYESCWPIHDMIKTHLKYQASRNKAAREDTPSDMGSDSG</sequence>
<keyword evidence="3" id="KW-1185">Reference proteome</keyword>
<feature type="region of interest" description="Disordered" evidence="1">
    <location>
        <begin position="48"/>
        <end position="90"/>
    </location>
</feature>
<dbReference type="EMBL" id="KB469326">
    <property type="protein sequence ID" value="EPQ50207.1"/>
    <property type="molecule type" value="Genomic_DNA"/>
</dbReference>
<dbReference type="eggNOG" id="ENOG502SW2P">
    <property type="taxonomic scope" value="Eukaryota"/>
</dbReference>
<dbReference type="RefSeq" id="XP_007871336.1">
    <property type="nucleotide sequence ID" value="XM_007873145.1"/>
</dbReference>
<evidence type="ECO:0000313" key="2">
    <source>
        <dbReference type="EMBL" id="EPQ50207.1"/>
    </source>
</evidence>
<gene>
    <name evidence="2" type="ORF">GLOTRDRAFT_97163</name>
</gene>
<reference evidence="2 3" key="1">
    <citation type="journal article" date="2012" name="Science">
        <title>The Paleozoic origin of enzymatic lignin decomposition reconstructed from 31 fungal genomes.</title>
        <authorList>
            <person name="Floudas D."/>
            <person name="Binder M."/>
            <person name="Riley R."/>
            <person name="Barry K."/>
            <person name="Blanchette R.A."/>
            <person name="Henrissat B."/>
            <person name="Martinez A.T."/>
            <person name="Otillar R."/>
            <person name="Spatafora J.W."/>
            <person name="Yadav J.S."/>
            <person name="Aerts A."/>
            <person name="Benoit I."/>
            <person name="Boyd A."/>
            <person name="Carlson A."/>
            <person name="Copeland A."/>
            <person name="Coutinho P.M."/>
            <person name="de Vries R.P."/>
            <person name="Ferreira P."/>
            <person name="Findley K."/>
            <person name="Foster B."/>
            <person name="Gaskell J."/>
            <person name="Glotzer D."/>
            <person name="Gorecki P."/>
            <person name="Heitman J."/>
            <person name="Hesse C."/>
            <person name="Hori C."/>
            <person name="Igarashi K."/>
            <person name="Jurgens J.A."/>
            <person name="Kallen N."/>
            <person name="Kersten P."/>
            <person name="Kohler A."/>
            <person name="Kuees U."/>
            <person name="Kumar T.K.A."/>
            <person name="Kuo A."/>
            <person name="LaButti K."/>
            <person name="Larrondo L.F."/>
            <person name="Lindquist E."/>
            <person name="Ling A."/>
            <person name="Lombard V."/>
            <person name="Lucas S."/>
            <person name="Lundell T."/>
            <person name="Martin R."/>
            <person name="McLaughlin D.J."/>
            <person name="Morgenstern I."/>
            <person name="Morin E."/>
            <person name="Murat C."/>
            <person name="Nagy L.G."/>
            <person name="Nolan M."/>
            <person name="Ohm R.A."/>
            <person name="Patyshakuliyeva A."/>
            <person name="Rokas A."/>
            <person name="Ruiz-Duenas F.J."/>
            <person name="Sabat G."/>
            <person name="Salamov A."/>
            <person name="Samejima M."/>
            <person name="Schmutz J."/>
            <person name="Slot J.C."/>
            <person name="St John F."/>
            <person name="Stenlid J."/>
            <person name="Sun H."/>
            <person name="Sun S."/>
            <person name="Syed K."/>
            <person name="Tsang A."/>
            <person name="Wiebenga A."/>
            <person name="Young D."/>
            <person name="Pisabarro A."/>
            <person name="Eastwood D.C."/>
            <person name="Martin F."/>
            <person name="Cullen D."/>
            <person name="Grigoriev I.V."/>
            <person name="Hibbett D.S."/>
        </authorList>
    </citation>
    <scope>NUCLEOTIDE SEQUENCE [LARGE SCALE GENOMIC DNA]</scope>
    <source>
        <strain evidence="2 3">ATCC 11539</strain>
    </source>
</reference>
<protein>
    <submittedName>
        <fullName evidence="2">Uncharacterized protein</fullName>
    </submittedName>
</protein>
<organism evidence="2 3">
    <name type="scientific">Gloeophyllum trabeum (strain ATCC 11539 / FP-39264 / Madison 617)</name>
    <name type="common">Brown rot fungus</name>
    <dbReference type="NCBI Taxonomy" id="670483"/>
    <lineage>
        <taxon>Eukaryota</taxon>
        <taxon>Fungi</taxon>
        <taxon>Dikarya</taxon>
        <taxon>Basidiomycota</taxon>
        <taxon>Agaricomycotina</taxon>
        <taxon>Agaricomycetes</taxon>
        <taxon>Gloeophyllales</taxon>
        <taxon>Gloeophyllaceae</taxon>
        <taxon>Gloeophyllum</taxon>
    </lineage>
</organism>
<dbReference type="OMA" id="EWPARDI"/>
<proteinExistence type="predicted"/>
<dbReference type="GeneID" id="19309960"/>
<name>S7PS45_GLOTA</name>
<evidence type="ECO:0000256" key="1">
    <source>
        <dbReference type="SAM" id="MobiDB-lite"/>
    </source>
</evidence>
<dbReference type="Proteomes" id="UP000030669">
    <property type="component" value="Unassembled WGS sequence"/>
</dbReference>
<feature type="compositionally biased region" description="Polar residues" evidence="1">
    <location>
        <begin position="65"/>
        <end position="74"/>
    </location>
</feature>
<dbReference type="HOGENOM" id="CLU_065614_1_0_1"/>
<dbReference type="AlphaFoldDB" id="S7PS45"/>
<accession>S7PS45</accession>
<dbReference type="KEGG" id="gtr:GLOTRDRAFT_97163"/>
<dbReference type="OrthoDB" id="2686745at2759"/>